<keyword evidence="2" id="KW-1185">Reference proteome</keyword>
<dbReference type="EMBL" id="KI659657">
    <property type="protein sequence ID" value="ETN79084.1"/>
    <property type="molecule type" value="Genomic_DNA"/>
</dbReference>
<evidence type="ECO:0000313" key="2">
    <source>
        <dbReference type="Proteomes" id="UP000053676"/>
    </source>
</evidence>
<evidence type="ECO:0000313" key="1">
    <source>
        <dbReference type="EMBL" id="ETN79084.1"/>
    </source>
</evidence>
<accession>W2TBV8</accession>
<organism evidence="1 2">
    <name type="scientific">Necator americanus</name>
    <name type="common">Human hookworm</name>
    <dbReference type="NCBI Taxonomy" id="51031"/>
    <lineage>
        <taxon>Eukaryota</taxon>
        <taxon>Metazoa</taxon>
        <taxon>Ecdysozoa</taxon>
        <taxon>Nematoda</taxon>
        <taxon>Chromadorea</taxon>
        <taxon>Rhabditida</taxon>
        <taxon>Rhabditina</taxon>
        <taxon>Rhabditomorpha</taxon>
        <taxon>Strongyloidea</taxon>
        <taxon>Ancylostomatidae</taxon>
        <taxon>Bunostominae</taxon>
        <taxon>Necator</taxon>
    </lineage>
</organism>
<dbReference type="OrthoDB" id="5816079at2759"/>
<feature type="non-terminal residue" evidence="1">
    <location>
        <position position="88"/>
    </location>
</feature>
<proteinExistence type="predicted"/>
<sequence>MYDVLVLEKFHEKVAMLCDSQPTFVIEKLEEVIAGESLQPGFVRRKLLLGVSGSESSFIYQTSIVDCGVIDEELIPTMIFAQYLSQYE</sequence>
<protein>
    <submittedName>
        <fullName evidence="1">Uncharacterized protein</fullName>
    </submittedName>
</protein>
<dbReference type="KEGG" id="nai:NECAME_18169"/>
<reference evidence="2" key="1">
    <citation type="journal article" date="2014" name="Nat. Genet.">
        <title>Genome of the human hookworm Necator americanus.</title>
        <authorList>
            <person name="Tang Y.T."/>
            <person name="Gao X."/>
            <person name="Rosa B.A."/>
            <person name="Abubucker S."/>
            <person name="Hallsworth-Pepin K."/>
            <person name="Martin J."/>
            <person name="Tyagi R."/>
            <person name="Heizer E."/>
            <person name="Zhang X."/>
            <person name="Bhonagiri-Palsikar V."/>
            <person name="Minx P."/>
            <person name="Warren W.C."/>
            <person name="Wang Q."/>
            <person name="Zhan B."/>
            <person name="Hotez P.J."/>
            <person name="Sternberg P.W."/>
            <person name="Dougall A."/>
            <person name="Gaze S.T."/>
            <person name="Mulvenna J."/>
            <person name="Sotillo J."/>
            <person name="Ranganathan S."/>
            <person name="Rabelo E.M."/>
            <person name="Wilson R.K."/>
            <person name="Felgner P.L."/>
            <person name="Bethony J."/>
            <person name="Hawdon J.M."/>
            <person name="Gasser R.B."/>
            <person name="Loukas A."/>
            <person name="Mitreva M."/>
        </authorList>
    </citation>
    <scope>NUCLEOTIDE SEQUENCE [LARGE SCALE GENOMIC DNA]</scope>
</reference>
<gene>
    <name evidence="1" type="ORF">NECAME_18169</name>
</gene>
<dbReference type="AlphaFoldDB" id="W2TBV8"/>
<dbReference type="Proteomes" id="UP000053676">
    <property type="component" value="Unassembled WGS sequence"/>
</dbReference>
<name>W2TBV8_NECAM</name>